<evidence type="ECO:0000313" key="7">
    <source>
        <dbReference type="EMBL" id="VAI94263.1"/>
    </source>
</evidence>
<dbReference type="PRINTS" id="PR00465">
    <property type="entry name" value="EP450IV"/>
</dbReference>
<comment type="cofactor">
    <cofactor evidence="5">
        <name>heme</name>
        <dbReference type="ChEBI" id="CHEBI:30413"/>
    </cofactor>
</comment>
<dbReference type="Proteomes" id="UP000324705">
    <property type="component" value="Chromosome 7B"/>
</dbReference>
<keyword evidence="8" id="KW-1185">Reference proteome</keyword>
<feature type="binding site" description="axial binding residue" evidence="5">
    <location>
        <position position="460"/>
    </location>
    <ligand>
        <name>heme</name>
        <dbReference type="ChEBI" id="CHEBI:30413"/>
    </ligand>
    <ligandPart>
        <name>Fe</name>
        <dbReference type="ChEBI" id="CHEBI:18248"/>
    </ligandPart>
</feature>
<dbReference type="GO" id="GO:0020037">
    <property type="term" value="F:heme binding"/>
    <property type="evidence" value="ECO:0007669"/>
    <property type="project" value="InterPro"/>
</dbReference>
<keyword evidence="5 6" id="KW-0349">Heme</keyword>
<dbReference type="EMBL" id="LT934124">
    <property type="protein sequence ID" value="VAI94263.1"/>
    <property type="molecule type" value="Genomic_DNA"/>
</dbReference>
<gene>
    <name evidence="7" type="ORF">TRITD_7Bv1G233280</name>
</gene>
<accession>A0A9R1C6K6</accession>
<reference evidence="7 8" key="1">
    <citation type="submission" date="2017-09" db="EMBL/GenBank/DDBJ databases">
        <authorList>
            <consortium name="International Durum Wheat Genome Sequencing Consortium (IDWGSC)"/>
            <person name="Milanesi L."/>
        </authorList>
    </citation>
    <scope>NUCLEOTIDE SEQUENCE [LARGE SCALE GENOMIC DNA]</scope>
    <source>
        <strain evidence="8">cv. Svevo</strain>
    </source>
</reference>
<evidence type="ECO:0008006" key="9">
    <source>
        <dbReference type="Google" id="ProtNLM"/>
    </source>
</evidence>
<dbReference type="GO" id="GO:0006629">
    <property type="term" value="P:lipid metabolic process"/>
    <property type="evidence" value="ECO:0007669"/>
    <property type="project" value="UniProtKB-ARBA"/>
</dbReference>
<keyword evidence="3 6" id="KW-0560">Oxidoreductase</keyword>
<comment type="similarity">
    <text evidence="1 6">Belongs to the cytochrome P450 family.</text>
</comment>
<dbReference type="GO" id="GO:0004497">
    <property type="term" value="F:monooxygenase activity"/>
    <property type="evidence" value="ECO:0007669"/>
    <property type="project" value="UniProtKB-KW"/>
</dbReference>
<dbReference type="Pfam" id="PF00067">
    <property type="entry name" value="p450"/>
    <property type="match status" value="1"/>
</dbReference>
<evidence type="ECO:0000313" key="8">
    <source>
        <dbReference type="Proteomes" id="UP000324705"/>
    </source>
</evidence>
<evidence type="ECO:0000256" key="5">
    <source>
        <dbReference type="PIRSR" id="PIRSR602403-1"/>
    </source>
</evidence>
<dbReference type="GO" id="GO:0005506">
    <property type="term" value="F:iron ion binding"/>
    <property type="evidence" value="ECO:0007669"/>
    <property type="project" value="InterPro"/>
</dbReference>
<evidence type="ECO:0000256" key="1">
    <source>
        <dbReference type="ARBA" id="ARBA00010617"/>
    </source>
</evidence>
<dbReference type="InterPro" id="IPR002403">
    <property type="entry name" value="Cyt_P450_E_grp-IV"/>
</dbReference>
<organism evidence="7 8">
    <name type="scientific">Triticum turgidum subsp. durum</name>
    <name type="common">Durum wheat</name>
    <name type="synonym">Triticum durum</name>
    <dbReference type="NCBI Taxonomy" id="4567"/>
    <lineage>
        <taxon>Eukaryota</taxon>
        <taxon>Viridiplantae</taxon>
        <taxon>Streptophyta</taxon>
        <taxon>Embryophyta</taxon>
        <taxon>Tracheophyta</taxon>
        <taxon>Spermatophyta</taxon>
        <taxon>Magnoliopsida</taxon>
        <taxon>Liliopsida</taxon>
        <taxon>Poales</taxon>
        <taxon>Poaceae</taxon>
        <taxon>BOP clade</taxon>
        <taxon>Pooideae</taxon>
        <taxon>Triticodae</taxon>
        <taxon>Triticeae</taxon>
        <taxon>Triticinae</taxon>
        <taxon>Triticum</taxon>
    </lineage>
</organism>
<name>A0A9R1C6K6_TRITD</name>
<evidence type="ECO:0000256" key="2">
    <source>
        <dbReference type="ARBA" id="ARBA00022723"/>
    </source>
</evidence>
<dbReference type="CDD" id="cd11064">
    <property type="entry name" value="CYP86A"/>
    <property type="match status" value="1"/>
</dbReference>
<dbReference type="Gramene" id="TRITD7Bv1G233280.2">
    <property type="protein sequence ID" value="TRITD7Bv1G233280.2"/>
    <property type="gene ID" value="TRITD7Bv1G233280"/>
</dbReference>
<dbReference type="SUPFAM" id="SSF48264">
    <property type="entry name" value="Cytochrome P450"/>
    <property type="match status" value="1"/>
</dbReference>
<dbReference type="InterPro" id="IPR017972">
    <property type="entry name" value="Cyt_P450_CS"/>
</dbReference>
<dbReference type="PRINTS" id="PR00385">
    <property type="entry name" value="P450"/>
</dbReference>
<dbReference type="AlphaFoldDB" id="A0A9R1C6K6"/>
<dbReference type="OMA" id="LFFTHMA"/>
<proteinExistence type="inferred from homology"/>
<keyword evidence="6" id="KW-0503">Monooxygenase</keyword>
<keyword evidence="4 5" id="KW-0408">Iron</keyword>
<dbReference type="GO" id="GO:0016705">
    <property type="term" value="F:oxidoreductase activity, acting on paired donors, with incorporation or reduction of molecular oxygen"/>
    <property type="evidence" value="ECO:0007669"/>
    <property type="project" value="InterPro"/>
</dbReference>
<evidence type="ECO:0000256" key="6">
    <source>
        <dbReference type="RuleBase" id="RU000461"/>
    </source>
</evidence>
<dbReference type="PANTHER" id="PTHR24296">
    <property type="entry name" value="CYTOCHROME P450"/>
    <property type="match status" value="1"/>
</dbReference>
<dbReference type="Gene3D" id="1.10.630.10">
    <property type="entry name" value="Cytochrome P450"/>
    <property type="match status" value="1"/>
</dbReference>
<evidence type="ECO:0000256" key="4">
    <source>
        <dbReference type="ARBA" id="ARBA00023004"/>
    </source>
</evidence>
<dbReference type="InterPro" id="IPR001128">
    <property type="entry name" value="Cyt_P450"/>
</dbReference>
<sequence length="516" mass="58238">MSIMFSQELPIYTALVLLVLPLYYLYSKATCRSKNPAVLPTNWPILHMFPSFLANLHKMNDYFTLVLAGSGHNFRAHGPPGTGMRLFVTCDPANIRHIFTTNYTNFPKGAEFAAIFDIMSGGIFTIDGEPARRQHTKIKSVLSSPRLVARIEAWCRDKVENNLLLLFTHMASTSTSFNMQELMSRLMFDLAATPLFGVDPGLLSVDMPPMEAAVAMDTVMEVAYFRVVVPASCWKLMRWLNIGPERKLKAAHKVLRGFVMEMMERRKINTSSVGNGKQHEAVDIMSSFLDDPYYTDDDMFNALTISYIIAARDTVGTALTWIFYNLSQNPNIVSIIRNELSPIASRKVASHPDAMVIFEPDETKSLVYLRAVLYETLRLYPPAPLERKMVAANDIMPSGHEVHAGDTILISLHSMGRMEGIWGKDCLNYNPNRWLSEDGNELRFVPSHKFLAFSSGPRMCLGKDITVMQMKTVIASTLWNFDVEVMKGQCIEPKSSCILEMKKGLIVKLKKREMLH</sequence>
<protein>
    <recommendedName>
        <fullName evidence="9">Cytochrome P450</fullName>
    </recommendedName>
</protein>
<dbReference type="InterPro" id="IPR036396">
    <property type="entry name" value="Cyt_P450_sf"/>
</dbReference>
<keyword evidence="2 5" id="KW-0479">Metal-binding</keyword>
<evidence type="ECO:0000256" key="3">
    <source>
        <dbReference type="ARBA" id="ARBA00023002"/>
    </source>
</evidence>
<dbReference type="PROSITE" id="PS00086">
    <property type="entry name" value="CYTOCHROME_P450"/>
    <property type="match status" value="1"/>
</dbReference>